<dbReference type="AlphaFoldDB" id="A0ABD6XJJ3"/>
<protein>
    <submittedName>
        <fullName evidence="1">Uncharacterized protein</fullName>
    </submittedName>
</protein>
<organism evidence="1 2">
    <name type="scientific">Enterobacter agglomerans</name>
    <name type="common">Erwinia herbicola</name>
    <name type="synonym">Pantoea agglomerans</name>
    <dbReference type="NCBI Taxonomy" id="549"/>
    <lineage>
        <taxon>Bacteria</taxon>
        <taxon>Pseudomonadati</taxon>
        <taxon>Pseudomonadota</taxon>
        <taxon>Gammaproteobacteria</taxon>
        <taxon>Enterobacterales</taxon>
        <taxon>Erwiniaceae</taxon>
        <taxon>Pantoea</taxon>
        <taxon>Pantoea agglomerans group</taxon>
    </lineage>
</organism>
<proteinExistence type="predicted"/>
<comment type="caution">
    <text evidence="1">The sequence shown here is derived from an EMBL/GenBank/DDBJ whole genome shotgun (WGS) entry which is preliminary data.</text>
</comment>
<reference evidence="1 2" key="1">
    <citation type="submission" date="2018-05" db="EMBL/GenBank/DDBJ databases">
        <title>Genomic Encyclopedia of Type Strains, Phase IV (KMG-V): Genome sequencing to study the core and pangenomes of soil and plant-associated prokaryotes.</title>
        <authorList>
            <person name="Whitman W."/>
        </authorList>
    </citation>
    <scope>NUCLEOTIDE SEQUENCE [LARGE SCALE GENOMIC DNA]</scope>
    <source>
        <strain evidence="1 2">PNG 92-11</strain>
    </source>
</reference>
<dbReference type="EMBL" id="QGHE01000030">
    <property type="protein sequence ID" value="PWJ72289.1"/>
    <property type="molecule type" value="Genomic_DNA"/>
</dbReference>
<evidence type="ECO:0000313" key="1">
    <source>
        <dbReference type="EMBL" id="PWJ72289.1"/>
    </source>
</evidence>
<sequence length="79" mass="9327">MNIQKAIEILIELIDLVERKNKSQGKELYKSALDVLKNENCSNIDLELLYRNFCGYLAHGEFDEEEYQKMLQLISFLKK</sequence>
<gene>
    <name evidence="1" type="ORF">C7430_1303</name>
</gene>
<dbReference type="RefSeq" id="WP_109654412.1">
    <property type="nucleotide sequence ID" value="NZ_CP084197.1"/>
</dbReference>
<dbReference type="Proteomes" id="UP000245996">
    <property type="component" value="Unassembled WGS sequence"/>
</dbReference>
<accession>A0ABD6XJJ3</accession>
<name>A0ABD6XJJ3_ENTAG</name>
<evidence type="ECO:0000313" key="2">
    <source>
        <dbReference type="Proteomes" id="UP000245996"/>
    </source>
</evidence>